<proteinExistence type="predicted"/>
<accession>A0A1A9VGI3</accession>
<feature type="region of interest" description="Disordered" evidence="1">
    <location>
        <begin position="1"/>
        <end position="30"/>
    </location>
</feature>
<dbReference type="EnsemblMetazoa" id="GAUT036467-RA">
    <property type="protein sequence ID" value="GAUT036467-PA"/>
    <property type="gene ID" value="GAUT036467"/>
</dbReference>
<evidence type="ECO:0000256" key="1">
    <source>
        <dbReference type="SAM" id="MobiDB-lite"/>
    </source>
</evidence>
<sequence length="105" mass="12359">MESGKKESDRETGENVEREEKRQKKSKGEDKFVLFDGREYDEVNNGKVEDYPLERSNQTKTNAVLLKFFFQVHTRKQHEIESHACTMHRVLSTAWSAKQQQQQIA</sequence>
<protein>
    <submittedName>
        <fullName evidence="2">Uncharacterized protein</fullName>
    </submittedName>
</protein>
<name>A0A1A9VGI3_GLOAU</name>
<dbReference type="AlphaFoldDB" id="A0A1A9VGI3"/>
<evidence type="ECO:0000313" key="3">
    <source>
        <dbReference type="Proteomes" id="UP000078200"/>
    </source>
</evidence>
<reference evidence="2" key="1">
    <citation type="submission" date="2020-05" db="UniProtKB">
        <authorList>
            <consortium name="EnsemblMetazoa"/>
        </authorList>
    </citation>
    <scope>IDENTIFICATION</scope>
    <source>
        <strain evidence="2">TTRI</strain>
    </source>
</reference>
<evidence type="ECO:0000313" key="2">
    <source>
        <dbReference type="EnsemblMetazoa" id="GAUT036467-PA"/>
    </source>
</evidence>
<organism evidence="2 3">
    <name type="scientific">Glossina austeni</name>
    <name type="common">Savannah tsetse fly</name>
    <dbReference type="NCBI Taxonomy" id="7395"/>
    <lineage>
        <taxon>Eukaryota</taxon>
        <taxon>Metazoa</taxon>
        <taxon>Ecdysozoa</taxon>
        <taxon>Arthropoda</taxon>
        <taxon>Hexapoda</taxon>
        <taxon>Insecta</taxon>
        <taxon>Pterygota</taxon>
        <taxon>Neoptera</taxon>
        <taxon>Endopterygota</taxon>
        <taxon>Diptera</taxon>
        <taxon>Brachycera</taxon>
        <taxon>Muscomorpha</taxon>
        <taxon>Hippoboscoidea</taxon>
        <taxon>Glossinidae</taxon>
        <taxon>Glossina</taxon>
    </lineage>
</organism>
<dbReference type="Proteomes" id="UP000078200">
    <property type="component" value="Unassembled WGS sequence"/>
</dbReference>
<dbReference type="VEuPathDB" id="VectorBase:GAUT036467"/>
<keyword evidence="3" id="KW-1185">Reference proteome</keyword>